<gene>
    <name evidence="2" type="ORF">Lqui_1339</name>
</gene>
<keyword evidence="3" id="KW-1185">Reference proteome</keyword>
<evidence type="ECO:0000313" key="2">
    <source>
        <dbReference type="EMBL" id="KTD50014.1"/>
    </source>
</evidence>
<dbReference type="Proteomes" id="UP000054618">
    <property type="component" value="Unassembled WGS sequence"/>
</dbReference>
<dbReference type="RefSeq" id="WP_058507459.1">
    <property type="nucleotide sequence ID" value="NZ_CAAAIK010000005.1"/>
</dbReference>
<reference evidence="2 3" key="1">
    <citation type="submission" date="2015-11" db="EMBL/GenBank/DDBJ databases">
        <title>Genomic analysis of 38 Legionella species identifies large and diverse effector repertoires.</title>
        <authorList>
            <person name="Burstein D."/>
            <person name="Amaro F."/>
            <person name="Zusman T."/>
            <person name="Lifshitz Z."/>
            <person name="Cohen O."/>
            <person name="Gilbert J.A."/>
            <person name="Pupko T."/>
            <person name="Shuman H.A."/>
            <person name="Segal G."/>
        </authorList>
    </citation>
    <scope>NUCLEOTIDE SEQUENCE [LARGE SCALE GENOMIC DNA]</scope>
    <source>
        <strain evidence="2 3">CDC#1442-AUS-E</strain>
    </source>
</reference>
<evidence type="ECO:0000313" key="3">
    <source>
        <dbReference type="Proteomes" id="UP000054618"/>
    </source>
</evidence>
<keyword evidence="1" id="KW-0812">Transmembrane</keyword>
<name>A0A0W0Y0F5_9GAMM</name>
<sequence length="140" mass="14984">MARFFKPNLLGTTFLRMATEGKKYKENQVCFFQKFESASDFASRLVSLVVAPIIFTVVSAGFAIVAAAQFLWGLCNYVAGNIKGGNHAMGEACDKIGFSLMASLIAVASVPLNLVDLGGALWNSLPSCSEEDFSEAPGFN</sequence>
<dbReference type="PATRIC" id="fig|45073.5.peg.1411"/>
<accession>A0A0W0Y0F5</accession>
<proteinExistence type="predicted"/>
<feature type="transmembrane region" description="Helical" evidence="1">
    <location>
        <begin position="96"/>
        <end position="115"/>
    </location>
</feature>
<keyword evidence="1" id="KW-0472">Membrane</keyword>
<feature type="transmembrane region" description="Helical" evidence="1">
    <location>
        <begin position="49"/>
        <end position="75"/>
    </location>
</feature>
<evidence type="ECO:0000256" key="1">
    <source>
        <dbReference type="SAM" id="Phobius"/>
    </source>
</evidence>
<organism evidence="2 3">
    <name type="scientific">Legionella quinlivanii</name>
    <dbReference type="NCBI Taxonomy" id="45073"/>
    <lineage>
        <taxon>Bacteria</taxon>
        <taxon>Pseudomonadati</taxon>
        <taxon>Pseudomonadota</taxon>
        <taxon>Gammaproteobacteria</taxon>
        <taxon>Legionellales</taxon>
        <taxon>Legionellaceae</taxon>
        <taxon>Legionella</taxon>
    </lineage>
</organism>
<dbReference type="AlphaFoldDB" id="A0A0W0Y0F5"/>
<comment type="caution">
    <text evidence="2">The sequence shown here is derived from an EMBL/GenBank/DDBJ whole genome shotgun (WGS) entry which is preliminary data.</text>
</comment>
<dbReference type="EMBL" id="LNYS01000008">
    <property type="protein sequence ID" value="KTD50014.1"/>
    <property type="molecule type" value="Genomic_DNA"/>
</dbReference>
<protein>
    <submittedName>
        <fullName evidence="2">Uncharacterized protein</fullName>
    </submittedName>
</protein>
<keyword evidence="1" id="KW-1133">Transmembrane helix</keyword>